<dbReference type="GO" id="GO:0004821">
    <property type="term" value="F:histidine-tRNA ligase activity"/>
    <property type="evidence" value="ECO:0007669"/>
    <property type="project" value="InterPro"/>
</dbReference>
<dbReference type="InterPro" id="IPR015807">
    <property type="entry name" value="His-tRNA-ligase"/>
</dbReference>
<gene>
    <name evidence="3" type="ORF">METZ01_LOCUS190988</name>
</gene>
<comment type="similarity">
    <text evidence="1">Belongs to the class-II aminoacyl-tRNA synthetase family.</text>
</comment>
<dbReference type="GO" id="GO:0005737">
    <property type="term" value="C:cytoplasm"/>
    <property type="evidence" value="ECO:0007669"/>
    <property type="project" value="InterPro"/>
</dbReference>
<feature type="domain" description="Aminoacyl-transfer RNA synthetases class-II family profile" evidence="2">
    <location>
        <begin position="1"/>
        <end position="321"/>
    </location>
</feature>
<dbReference type="GO" id="GO:0006427">
    <property type="term" value="P:histidyl-tRNA aminoacylation"/>
    <property type="evidence" value="ECO:0007669"/>
    <property type="project" value="InterPro"/>
</dbReference>
<dbReference type="PANTHER" id="PTHR43707">
    <property type="entry name" value="HISTIDYL-TRNA SYNTHETASE"/>
    <property type="match status" value="1"/>
</dbReference>
<name>A0A382DJG3_9ZZZZ</name>
<dbReference type="InterPro" id="IPR006195">
    <property type="entry name" value="aa-tRNA-synth_II"/>
</dbReference>
<dbReference type="InterPro" id="IPR041715">
    <property type="entry name" value="HisRS-like_core"/>
</dbReference>
<evidence type="ECO:0000313" key="3">
    <source>
        <dbReference type="EMBL" id="SVB38134.1"/>
    </source>
</evidence>
<dbReference type="InterPro" id="IPR045864">
    <property type="entry name" value="aa-tRNA-synth_II/BPL/LPL"/>
</dbReference>
<dbReference type="CDD" id="cd00773">
    <property type="entry name" value="HisRS-like_core"/>
    <property type="match status" value="1"/>
</dbReference>
<dbReference type="AlphaFoldDB" id="A0A382DJG3"/>
<dbReference type="EMBL" id="UINC01039524">
    <property type="protein sequence ID" value="SVB38134.1"/>
    <property type="molecule type" value="Genomic_DNA"/>
</dbReference>
<organism evidence="3">
    <name type="scientific">marine metagenome</name>
    <dbReference type="NCBI Taxonomy" id="408172"/>
    <lineage>
        <taxon>unclassified sequences</taxon>
        <taxon>metagenomes</taxon>
        <taxon>ecological metagenomes</taxon>
    </lineage>
</organism>
<evidence type="ECO:0000256" key="1">
    <source>
        <dbReference type="ARBA" id="ARBA00008226"/>
    </source>
</evidence>
<dbReference type="Gene3D" id="3.30.930.10">
    <property type="entry name" value="Bira Bifunctional Protein, Domain 2"/>
    <property type="match status" value="1"/>
</dbReference>
<accession>A0A382DJG3</accession>
<protein>
    <recommendedName>
        <fullName evidence="2">Aminoacyl-transfer RNA synthetases class-II family profile domain-containing protein</fullName>
    </recommendedName>
</protein>
<dbReference type="NCBIfam" id="TIGR00442">
    <property type="entry name" value="hisS"/>
    <property type="match status" value="1"/>
</dbReference>
<dbReference type="PANTHER" id="PTHR43707:SF1">
    <property type="entry name" value="HISTIDINE--TRNA LIGASE, MITOCHONDRIAL-RELATED"/>
    <property type="match status" value="1"/>
</dbReference>
<dbReference type="GO" id="GO:0005524">
    <property type="term" value="F:ATP binding"/>
    <property type="evidence" value="ECO:0007669"/>
    <property type="project" value="InterPro"/>
</dbReference>
<sequence length="339" mass="38822">MYKAPRGTADVLPGEQKYWHYIESTARSLGHRYGYSRLDTPIFERTNLFVRGVGQGTDIVEKEMYSFEDKGGESLTLRPEGTAPVLRAYLEHGMTNLPQPVRLYYFSPAFRYERPQAGRFRQHKQFGVENLGDSDPSVDAEIIHMAWQLMNDLGLKDLKLVLNSIGDANCRPSYLENLKIYYANHIEELCQDCRQRIERNPLRLLDCKQTRCSVLADGAPKTTHYLCQDCQDHWDKLIMYLEKLEMPFNLEHRLVRGLDYYTRTVFEIQPPEEGSQSTICGGGRYDGLMRELDGPDTPGIGFAVGLERMVLNLKRQNINVPEQDIVSAVIIHLGDAAKQ</sequence>
<feature type="non-terminal residue" evidence="3">
    <location>
        <position position="339"/>
    </location>
</feature>
<reference evidence="3" key="1">
    <citation type="submission" date="2018-05" db="EMBL/GenBank/DDBJ databases">
        <authorList>
            <person name="Lanie J.A."/>
            <person name="Ng W.-L."/>
            <person name="Kazmierczak K.M."/>
            <person name="Andrzejewski T.M."/>
            <person name="Davidsen T.M."/>
            <person name="Wayne K.J."/>
            <person name="Tettelin H."/>
            <person name="Glass J.I."/>
            <person name="Rusch D."/>
            <person name="Podicherti R."/>
            <person name="Tsui H.-C.T."/>
            <person name="Winkler M.E."/>
        </authorList>
    </citation>
    <scope>NUCLEOTIDE SEQUENCE</scope>
</reference>
<dbReference type="PIRSF" id="PIRSF001549">
    <property type="entry name" value="His-tRNA_synth"/>
    <property type="match status" value="1"/>
</dbReference>
<dbReference type="SUPFAM" id="SSF55681">
    <property type="entry name" value="Class II aaRS and biotin synthetases"/>
    <property type="match status" value="1"/>
</dbReference>
<dbReference type="PROSITE" id="PS50862">
    <property type="entry name" value="AA_TRNA_LIGASE_II"/>
    <property type="match status" value="1"/>
</dbReference>
<evidence type="ECO:0000259" key="2">
    <source>
        <dbReference type="PROSITE" id="PS50862"/>
    </source>
</evidence>
<proteinExistence type="inferred from homology"/>
<dbReference type="Pfam" id="PF13393">
    <property type="entry name" value="tRNA-synt_His"/>
    <property type="match status" value="1"/>
</dbReference>
<dbReference type="InterPro" id="IPR004516">
    <property type="entry name" value="HisRS/HisZ"/>
</dbReference>